<keyword evidence="2" id="KW-1185">Reference proteome</keyword>
<sequence length="124" mass="14242">MPCDLCDNCYARKKENVKIVNASTEVLEMLDIVETLTTQFKHQIIPKDIVAVFNCANTIRKSKLNMQFMAQIILGDLVVKGLVRQELLLQKLRTNISYLTLSTRIVGLGEKAKSWAVLQEWPYW</sequence>
<accession>A0ABN7XG94</accession>
<name>A0ABN7XG94_GIGMA</name>
<organism evidence="1 2">
    <name type="scientific">Gigaspora margarita</name>
    <dbReference type="NCBI Taxonomy" id="4874"/>
    <lineage>
        <taxon>Eukaryota</taxon>
        <taxon>Fungi</taxon>
        <taxon>Fungi incertae sedis</taxon>
        <taxon>Mucoromycota</taxon>
        <taxon>Glomeromycotina</taxon>
        <taxon>Glomeromycetes</taxon>
        <taxon>Diversisporales</taxon>
        <taxon>Gigasporaceae</taxon>
        <taxon>Gigaspora</taxon>
    </lineage>
</organism>
<proteinExistence type="predicted"/>
<protein>
    <submittedName>
        <fullName evidence="1">40140_t:CDS:1</fullName>
    </submittedName>
</protein>
<reference evidence="1 2" key="1">
    <citation type="submission" date="2021-06" db="EMBL/GenBank/DDBJ databases">
        <authorList>
            <person name="Kallberg Y."/>
            <person name="Tangrot J."/>
            <person name="Rosling A."/>
        </authorList>
    </citation>
    <scope>NUCLEOTIDE SEQUENCE [LARGE SCALE GENOMIC DNA]</scope>
    <source>
        <strain evidence="1 2">120-4 pot B 10/14</strain>
    </source>
</reference>
<dbReference type="EMBL" id="CAJVQB010123789">
    <property type="protein sequence ID" value="CAG8853408.1"/>
    <property type="molecule type" value="Genomic_DNA"/>
</dbReference>
<gene>
    <name evidence="1" type="ORF">GMARGA_LOCUS42229</name>
</gene>
<feature type="non-terminal residue" evidence="1">
    <location>
        <position position="124"/>
    </location>
</feature>
<comment type="caution">
    <text evidence="1">The sequence shown here is derived from an EMBL/GenBank/DDBJ whole genome shotgun (WGS) entry which is preliminary data.</text>
</comment>
<evidence type="ECO:0000313" key="2">
    <source>
        <dbReference type="Proteomes" id="UP000789901"/>
    </source>
</evidence>
<evidence type="ECO:0000313" key="1">
    <source>
        <dbReference type="EMBL" id="CAG8853408.1"/>
    </source>
</evidence>
<dbReference type="Proteomes" id="UP000789901">
    <property type="component" value="Unassembled WGS sequence"/>
</dbReference>